<comment type="subunit">
    <text evidence="3 17">Monomer.</text>
</comment>
<keyword evidence="5 17" id="KW-0963">Cytoplasm</keyword>
<dbReference type="InterPro" id="IPR050116">
    <property type="entry name" value="DNA_polymerase-Y"/>
</dbReference>
<evidence type="ECO:0000256" key="15">
    <source>
        <dbReference type="ARBA" id="ARBA00025589"/>
    </source>
</evidence>
<dbReference type="EMBL" id="CP070496">
    <property type="protein sequence ID" value="QSB07037.1"/>
    <property type="molecule type" value="Genomic_DNA"/>
</dbReference>
<dbReference type="FunFam" id="3.30.1490.100:FF:000004">
    <property type="entry name" value="DNA polymerase IV"/>
    <property type="match status" value="1"/>
</dbReference>
<dbReference type="Gene3D" id="3.30.1490.100">
    <property type="entry name" value="DNA polymerase, Y-family, little finger domain"/>
    <property type="match status" value="1"/>
</dbReference>
<sequence length="379" mass="40592">MDAYFASVEQARNPQLRGKPVIVCGLGPRGVVSAASYEARVYGVRSAMPTAVARRACPHGVFIKPEGTAYRDISDAIMNLFRDFTPLVQPLSVDEAFLDVAGARRLFGTASAIGRKIKQRIRQEHDLTCTVGVASTKFLAKLASTYSKPDGLGVIPRQSELKFLHALPVSAMWGVGGKTAAKLERLGLRTVADLAAVPEASLAASVGSASAAHLHALAHNEDHRTVSATPSVDKSISAETTFATDVGPAVWQPALVKLCQKVASRARKAGFVGRTVGVKLRFGDFRTITRDRTLPVTTDVGRELYEVAFPLATASAKAPLRLVGVRLSNLASAAHTARQVALDEPEHGWRDVETTIDDASTRFGRNSIRSASTLRPRDC</sequence>
<evidence type="ECO:0000256" key="2">
    <source>
        <dbReference type="ARBA" id="ARBA00010945"/>
    </source>
</evidence>
<dbReference type="GO" id="GO:0003684">
    <property type="term" value="F:damaged DNA binding"/>
    <property type="evidence" value="ECO:0007669"/>
    <property type="project" value="InterPro"/>
</dbReference>
<accession>A0A895XPG0</accession>
<comment type="similarity">
    <text evidence="2 17">Belongs to the DNA polymerase type-Y family.</text>
</comment>
<dbReference type="InterPro" id="IPR001126">
    <property type="entry name" value="UmuC"/>
</dbReference>
<reference evidence="19" key="1">
    <citation type="submission" date="2021-02" db="EMBL/GenBank/DDBJ databases">
        <title>Natronoglycomyces albus gen. nov., sp. nov, a haloalkaliphilic actinobacterium from a soda solonchak soil.</title>
        <authorList>
            <person name="Sorokin D.Y."/>
            <person name="Khijniak T.V."/>
            <person name="Zakharycheva A.P."/>
            <person name="Boueva O.V."/>
            <person name="Ariskina E.V."/>
            <person name="Hahnke R.L."/>
            <person name="Bunk B."/>
            <person name="Sproer C."/>
            <person name="Schumann P."/>
            <person name="Evtushenko L.I."/>
            <person name="Kublanov I.V."/>
        </authorList>
    </citation>
    <scope>NUCLEOTIDE SEQUENCE</scope>
    <source>
        <strain evidence="19">DSM 106290</strain>
    </source>
</reference>
<dbReference type="Gene3D" id="3.40.1170.60">
    <property type="match status" value="1"/>
</dbReference>
<feature type="site" description="Substrate discrimination" evidence="17">
    <location>
        <position position="5"/>
    </location>
</feature>
<dbReference type="GO" id="GO:0009432">
    <property type="term" value="P:SOS response"/>
    <property type="evidence" value="ECO:0007669"/>
    <property type="project" value="TreeGrafter"/>
</dbReference>
<keyword evidence="13 17" id="KW-0238">DNA-binding</keyword>
<dbReference type="KEGG" id="nav:JQS30_10420"/>
<keyword evidence="12 17" id="KW-0239">DNA-directed DNA polymerase</keyword>
<keyword evidence="14 17" id="KW-0234">DNA repair</keyword>
<keyword evidence="9 17" id="KW-0479">Metal-binding</keyword>
<evidence type="ECO:0000313" key="20">
    <source>
        <dbReference type="Proteomes" id="UP000662939"/>
    </source>
</evidence>
<evidence type="ECO:0000256" key="9">
    <source>
        <dbReference type="ARBA" id="ARBA00022723"/>
    </source>
</evidence>
<evidence type="ECO:0000256" key="7">
    <source>
        <dbReference type="ARBA" id="ARBA00022695"/>
    </source>
</evidence>
<evidence type="ECO:0000256" key="8">
    <source>
        <dbReference type="ARBA" id="ARBA00022705"/>
    </source>
</evidence>
<keyword evidence="4 17" id="KW-0515">Mutator protein</keyword>
<dbReference type="HAMAP" id="MF_01113">
    <property type="entry name" value="DNApol_IV"/>
    <property type="match status" value="1"/>
</dbReference>
<proteinExistence type="inferred from homology"/>
<evidence type="ECO:0000256" key="11">
    <source>
        <dbReference type="ARBA" id="ARBA00022842"/>
    </source>
</evidence>
<keyword evidence="7 17" id="KW-0548">Nucleotidyltransferase</keyword>
<evidence type="ECO:0000259" key="18">
    <source>
        <dbReference type="PROSITE" id="PS50173"/>
    </source>
</evidence>
<feature type="active site" evidence="17">
    <location>
        <position position="95"/>
    </location>
</feature>
<evidence type="ECO:0000256" key="5">
    <source>
        <dbReference type="ARBA" id="ARBA00022490"/>
    </source>
</evidence>
<dbReference type="NCBIfam" id="NF003015">
    <property type="entry name" value="PRK03858.1"/>
    <property type="match status" value="1"/>
</dbReference>
<comment type="function">
    <text evidence="15 17">Poorly processive, error-prone DNA polymerase involved in untargeted mutagenesis. Copies undamaged DNA at stalled replication forks, which arise in vivo from mismatched or misaligned primer ends. These misaligned primers can be extended by PolIV. Exhibits no 3'-5' exonuclease (proofreading) activity. May be involved in translesional synthesis, in conjunction with the beta clamp from PolIII.</text>
</comment>
<evidence type="ECO:0000256" key="17">
    <source>
        <dbReference type="HAMAP-Rule" id="MF_01113"/>
    </source>
</evidence>
<evidence type="ECO:0000256" key="14">
    <source>
        <dbReference type="ARBA" id="ARBA00023204"/>
    </source>
</evidence>
<evidence type="ECO:0000256" key="16">
    <source>
        <dbReference type="ARBA" id="ARBA00049244"/>
    </source>
</evidence>
<keyword evidence="6 17" id="KW-0808">Transferase</keyword>
<dbReference type="Gene3D" id="1.10.150.20">
    <property type="entry name" value="5' to 3' exonuclease, C-terminal subdomain"/>
    <property type="match status" value="1"/>
</dbReference>
<comment type="cofactor">
    <cofactor evidence="17">
        <name>Mg(2+)</name>
        <dbReference type="ChEBI" id="CHEBI:18420"/>
    </cofactor>
    <text evidence="17">Binds 2 magnesium ions per subunit.</text>
</comment>
<keyword evidence="11 17" id="KW-0460">Magnesium</keyword>
<evidence type="ECO:0000256" key="13">
    <source>
        <dbReference type="ARBA" id="ARBA00023125"/>
    </source>
</evidence>
<dbReference type="Pfam" id="PF11799">
    <property type="entry name" value="IMS_C"/>
    <property type="match status" value="1"/>
</dbReference>
<comment type="subcellular location">
    <subcellularLocation>
        <location evidence="1 17">Cytoplasm</location>
    </subcellularLocation>
</comment>
<dbReference type="InterPro" id="IPR043502">
    <property type="entry name" value="DNA/RNA_pol_sf"/>
</dbReference>
<dbReference type="NCBIfam" id="NF002677">
    <property type="entry name" value="PRK02406.1"/>
    <property type="match status" value="1"/>
</dbReference>
<evidence type="ECO:0000313" key="19">
    <source>
        <dbReference type="EMBL" id="QSB07037.1"/>
    </source>
</evidence>
<keyword evidence="8 17" id="KW-0235">DNA replication</keyword>
<dbReference type="Pfam" id="PF11798">
    <property type="entry name" value="IMS_HHH"/>
    <property type="match status" value="1"/>
</dbReference>
<evidence type="ECO:0000256" key="6">
    <source>
        <dbReference type="ARBA" id="ARBA00022679"/>
    </source>
</evidence>
<dbReference type="Proteomes" id="UP000662939">
    <property type="component" value="Chromosome"/>
</dbReference>
<feature type="domain" description="UmuC" evidence="18">
    <location>
        <begin position="1"/>
        <end position="176"/>
    </location>
</feature>
<dbReference type="Pfam" id="PF00817">
    <property type="entry name" value="IMS"/>
    <property type="match status" value="1"/>
</dbReference>
<evidence type="ECO:0000256" key="10">
    <source>
        <dbReference type="ARBA" id="ARBA00022763"/>
    </source>
</evidence>
<dbReference type="GO" id="GO:0003887">
    <property type="term" value="F:DNA-directed DNA polymerase activity"/>
    <property type="evidence" value="ECO:0007669"/>
    <property type="project" value="UniProtKB-UniRule"/>
</dbReference>
<dbReference type="EC" id="2.7.7.7" evidence="17"/>
<dbReference type="InterPro" id="IPR017961">
    <property type="entry name" value="DNA_pol_Y-fam_little_finger"/>
</dbReference>
<dbReference type="FunFam" id="3.40.1170.60:FF:000001">
    <property type="entry name" value="DNA polymerase IV"/>
    <property type="match status" value="1"/>
</dbReference>
<dbReference type="Gene3D" id="3.30.70.270">
    <property type="match status" value="1"/>
</dbReference>
<dbReference type="GO" id="GO:0006281">
    <property type="term" value="P:DNA repair"/>
    <property type="evidence" value="ECO:0007669"/>
    <property type="project" value="UniProtKB-UniRule"/>
</dbReference>
<dbReference type="GO" id="GO:0000287">
    <property type="term" value="F:magnesium ion binding"/>
    <property type="evidence" value="ECO:0007669"/>
    <property type="project" value="UniProtKB-UniRule"/>
</dbReference>
<dbReference type="PROSITE" id="PS50173">
    <property type="entry name" value="UMUC"/>
    <property type="match status" value="1"/>
</dbReference>
<dbReference type="InterPro" id="IPR036775">
    <property type="entry name" value="DNA_pol_Y-fam_lit_finger_sf"/>
</dbReference>
<evidence type="ECO:0000256" key="12">
    <source>
        <dbReference type="ARBA" id="ARBA00022932"/>
    </source>
</evidence>
<feature type="binding site" evidence="17">
    <location>
        <position position="94"/>
    </location>
    <ligand>
        <name>Mg(2+)</name>
        <dbReference type="ChEBI" id="CHEBI:18420"/>
    </ligand>
</feature>
<gene>
    <name evidence="17 19" type="primary">dinB</name>
    <name evidence="19" type="ORF">JQS30_10420</name>
</gene>
<keyword evidence="10 17" id="KW-0227">DNA damage</keyword>
<dbReference type="SUPFAM" id="SSF100879">
    <property type="entry name" value="Lesion bypass DNA polymerase (Y-family), little finger domain"/>
    <property type="match status" value="1"/>
</dbReference>
<dbReference type="CDD" id="cd03586">
    <property type="entry name" value="PolY_Pol_IV_kappa"/>
    <property type="match status" value="1"/>
</dbReference>
<dbReference type="GO" id="GO:0006261">
    <property type="term" value="P:DNA-templated DNA replication"/>
    <property type="evidence" value="ECO:0007669"/>
    <property type="project" value="UniProtKB-UniRule"/>
</dbReference>
<dbReference type="InterPro" id="IPR043128">
    <property type="entry name" value="Rev_trsase/Diguanyl_cyclase"/>
</dbReference>
<organism evidence="19 20">
    <name type="scientific">Natronoglycomyces albus</name>
    <dbReference type="NCBI Taxonomy" id="2811108"/>
    <lineage>
        <taxon>Bacteria</taxon>
        <taxon>Bacillati</taxon>
        <taxon>Actinomycetota</taxon>
        <taxon>Actinomycetes</taxon>
        <taxon>Glycomycetales</taxon>
        <taxon>Glycomycetaceae</taxon>
        <taxon>Natronoglycomyces</taxon>
    </lineage>
</organism>
<dbReference type="AlphaFoldDB" id="A0A895XPG0"/>
<dbReference type="InterPro" id="IPR022880">
    <property type="entry name" value="DNApol_IV"/>
</dbReference>
<comment type="catalytic activity">
    <reaction evidence="16 17">
        <text>DNA(n) + a 2'-deoxyribonucleoside 5'-triphosphate = DNA(n+1) + diphosphate</text>
        <dbReference type="Rhea" id="RHEA:22508"/>
        <dbReference type="Rhea" id="RHEA-COMP:17339"/>
        <dbReference type="Rhea" id="RHEA-COMP:17340"/>
        <dbReference type="ChEBI" id="CHEBI:33019"/>
        <dbReference type="ChEBI" id="CHEBI:61560"/>
        <dbReference type="ChEBI" id="CHEBI:173112"/>
        <dbReference type="EC" id="2.7.7.7"/>
    </reaction>
</comment>
<protein>
    <recommendedName>
        <fullName evidence="17">DNA polymerase IV</fullName>
        <shortName evidence="17">Pol IV</shortName>
        <ecNumber evidence="17">2.7.7.7</ecNumber>
    </recommendedName>
</protein>
<dbReference type="GO" id="GO:0042276">
    <property type="term" value="P:error-prone translesion synthesis"/>
    <property type="evidence" value="ECO:0007669"/>
    <property type="project" value="TreeGrafter"/>
</dbReference>
<dbReference type="SUPFAM" id="SSF56672">
    <property type="entry name" value="DNA/RNA polymerases"/>
    <property type="match status" value="1"/>
</dbReference>
<name>A0A895XPG0_9ACTN</name>
<dbReference type="GO" id="GO:0005829">
    <property type="term" value="C:cytosol"/>
    <property type="evidence" value="ECO:0007669"/>
    <property type="project" value="TreeGrafter"/>
</dbReference>
<keyword evidence="20" id="KW-1185">Reference proteome</keyword>
<dbReference type="PANTHER" id="PTHR11076:SF33">
    <property type="entry name" value="DNA POLYMERASE KAPPA"/>
    <property type="match status" value="1"/>
</dbReference>
<comment type="caution">
    <text evidence="17">Lacks conserved residue(s) required for the propagation of feature annotation.</text>
</comment>
<evidence type="ECO:0000256" key="1">
    <source>
        <dbReference type="ARBA" id="ARBA00004496"/>
    </source>
</evidence>
<dbReference type="InterPro" id="IPR024728">
    <property type="entry name" value="PolY_HhH_motif"/>
</dbReference>
<dbReference type="PANTHER" id="PTHR11076">
    <property type="entry name" value="DNA REPAIR POLYMERASE UMUC / TRANSFERASE FAMILY MEMBER"/>
    <property type="match status" value="1"/>
</dbReference>
<evidence type="ECO:0000256" key="4">
    <source>
        <dbReference type="ARBA" id="ARBA00022457"/>
    </source>
</evidence>
<evidence type="ECO:0000256" key="3">
    <source>
        <dbReference type="ARBA" id="ARBA00011245"/>
    </source>
</evidence>